<keyword evidence="2" id="KW-1185">Reference proteome</keyword>
<reference evidence="1 2" key="1">
    <citation type="submission" date="2020-05" db="EMBL/GenBank/DDBJ databases">
        <title>Draft genome sequence of Desulfovibrio psychrotolerans JS1T.</title>
        <authorList>
            <person name="Ueno A."/>
            <person name="Tamazawa S."/>
            <person name="Tamamura S."/>
            <person name="Murakami T."/>
            <person name="Kiyama T."/>
            <person name="Inomata H."/>
            <person name="Amano Y."/>
            <person name="Miyakawa K."/>
            <person name="Tamaki H."/>
            <person name="Naganuma T."/>
            <person name="Kaneko K."/>
        </authorList>
    </citation>
    <scope>NUCLEOTIDE SEQUENCE [LARGE SCALE GENOMIC DNA]</scope>
    <source>
        <strain evidence="1 2">JS1</strain>
    </source>
</reference>
<accession>A0A7J0BTF1</accession>
<evidence type="ECO:0000313" key="1">
    <source>
        <dbReference type="EMBL" id="GFM36989.1"/>
    </source>
</evidence>
<dbReference type="AlphaFoldDB" id="A0A7J0BTF1"/>
<dbReference type="Gene3D" id="1.10.10.10">
    <property type="entry name" value="Winged helix-like DNA-binding domain superfamily/Winged helix DNA-binding domain"/>
    <property type="match status" value="1"/>
</dbReference>
<dbReference type="Proteomes" id="UP000503820">
    <property type="component" value="Unassembled WGS sequence"/>
</dbReference>
<dbReference type="EMBL" id="BLVP01000008">
    <property type="protein sequence ID" value="GFM36989.1"/>
    <property type="molecule type" value="Genomic_DNA"/>
</dbReference>
<sequence>MEDRVLKAMKEAAKPVRPGDIATVLGVDSKEISKAIKTLKDSGKIHSPKRCFYAVSE</sequence>
<proteinExistence type="predicted"/>
<dbReference type="InterPro" id="IPR036390">
    <property type="entry name" value="WH_DNA-bd_sf"/>
</dbReference>
<evidence type="ECO:0000313" key="2">
    <source>
        <dbReference type="Proteomes" id="UP000503820"/>
    </source>
</evidence>
<dbReference type="SUPFAM" id="SSF46785">
    <property type="entry name" value="Winged helix' DNA-binding domain"/>
    <property type="match status" value="1"/>
</dbReference>
<organism evidence="1 2">
    <name type="scientific">Desulfovibrio psychrotolerans</name>
    <dbReference type="NCBI Taxonomy" id="415242"/>
    <lineage>
        <taxon>Bacteria</taxon>
        <taxon>Pseudomonadati</taxon>
        <taxon>Thermodesulfobacteriota</taxon>
        <taxon>Desulfovibrionia</taxon>
        <taxon>Desulfovibrionales</taxon>
        <taxon>Desulfovibrionaceae</taxon>
        <taxon>Desulfovibrio</taxon>
    </lineage>
</organism>
<name>A0A7J0BTF1_9BACT</name>
<dbReference type="InterPro" id="IPR036388">
    <property type="entry name" value="WH-like_DNA-bd_sf"/>
</dbReference>
<protein>
    <submittedName>
        <fullName evidence="1">Transcriptional regulator</fullName>
    </submittedName>
</protein>
<gene>
    <name evidence="1" type="ORF">DSM19430T_16730</name>
</gene>
<comment type="caution">
    <text evidence="1">The sequence shown here is derived from an EMBL/GenBank/DDBJ whole genome shotgun (WGS) entry which is preliminary data.</text>
</comment>
<dbReference type="RefSeq" id="WP_174409650.1">
    <property type="nucleotide sequence ID" value="NZ_BLVP01000008.1"/>
</dbReference>